<dbReference type="GeneID" id="65564100"/>
<keyword evidence="3" id="KW-1185">Reference proteome</keyword>
<protein>
    <submittedName>
        <fullName evidence="2">Uncharacterized protein</fullName>
    </submittedName>
</protein>
<reference evidence="2 3" key="1">
    <citation type="journal article" date="2021" name="Environ. Microbiol.">
        <title>New insights into the diversity and evolution of the archaeal mobilome from three complete genomes of Saccharolobus shibatae.</title>
        <authorList>
            <person name="Medvedeva S."/>
            <person name="Brandt D."/>
            <person name="Cvirkaite-Krupovic V."/>
            <person name="Liu Y."/>
            <person name="Severinov K."/>
            <person name="Ishino S."/>
            <person name="Ishino Y."/>
            <person name="Prangishvili D."/>
            <person name="Kalinowski J."/>
            <person name="Krupovic M."/>
        </authorList>
    </citation>
    <scope>NUCLEOTIDE SEQUENCE [LARGE SCALE GENOMIC DNA]</scope>
    <source>
        <strain evidence="1">BEU9</strain>
        <strain evidence="2 3">S38A</strain>
    </source>
</reference>
<dbReference type="Proteomes" id="UP000694036">
    <property type="component" value="Chromosome"/>
</dbReference>
<name>A0A8F5C342_9CREN</name>
<dbReference type="Proteomes" id="UP000693941">
    <property type="component" value="Chromosome"/>
</dbReference>
<dbReference type="AlphaFoldDB" id="A0A8F5C342"/>
<dbReference type="EMBL" id="CP077715">
    <property type="protein sequence ID" value="QXJ32969.1"/>
    <property type="molecule type" value="Genomic_DNA"/>
</dbReference>
<evidence type="ECO:0000313" key="1">
    <source>
        <dbReference type="EMBL" id="QXJ32969.1"/>
    </source>
</evidence>
<proteinExistence type="predicted"/>
<sequence length="177" mass="19997">MKIKNVAIITDSPKVYKNILDELKRRNIQISENGEVKIVIDSVNERSDILRYVGRIIAISRGKQEFNELLIGIDTNSPYLTVVALIDGELIEYRRSYGLQPLINAISEILITYPAKRKIIGVGIGNKYGKEIYSVLSTIYENVKSIDEKYTNAKSPFNQIKDKDIRAAYSIALRASS</sequence>
<organism evidence="2 3">
    <name type="scientific">Saccharolobus shibatae</name>
    <dbReference type="NCBI Taxonomy" id="2286"/>
    <lineage>
        <taxon>Archaea</taxon>
        <taxon>Thermoproteota</taxon>
        <taxon>Thermoprotei</taxon>
        <taxon>Sulfolobales</taxon>
        <taxon>Sulfolobaceae</taxon>
        <taxon>Saccharolobus</taxon>
    </lineage>
</organism>
<gene>
    <name evidence="1" type="ORF">J5U21_02628</name>
    <name evidence="2" type="ORF">J5U22_02655</name>
</gene>
<evidence type="ECO:0000313" key="3">
    <source>
        <dbReference type="Proteomes" id="UP000694036"/>
    </source>
</evidence>
<evidence type="ECO:0000313" key="2">
    <source>
        <dbReference type="EMBL" id="QXJ36100.1"/>
    </source>
</evidence>
<dbReference type="RefSeq" id="WP_218258523.1">
    <property type="nucleotide sequence ID" value="NZ_CP077713.1"/>
</dbReference>
<dbReference type="EMBL" id="CP077713">
    <property type="protein sequence ID" value="QXJ36100.1"/>
    <property type="molecule type" value="Genomic_DNA"/>
</dbReference>
<accession>A0A8F5C342</accession>